<protein>
    <submittedName>
        <fullName evidence="5">Retrovirus-related Pol polyprotein from type-2 retrotransposable element R2DM</fullName>
    </submittedName>
</protein>
<dbReference type="GO" id="GO:0008270">
    <property type="term" value="F:zinc ion binding"/>
    <property type="evidence" value="ECO:0007669"/>
    <property type="project" value="UniProtKB-KW"/>
</dbReference>
<dbReference type="InterPro" id="IPR000477">
    <property type="entry name" value="RT_dom"/>
</dbReference>
<dbReference type="PROSITE" id="PS50878">
    <property type="entry name" value="RT_POL"/>
    <property type="match status" value="1"/>
</dbReference>
<organism evidence="5 6">
    <name type="scientific">Araneus ventricosus</name>
    <name type="common">Orbweaver spider</name>
    <name type="synonym">Epeira ventricosa</name>
    <dbReference type="NCBI Taxonomy" id="182803"/>
    <lineage>
        <taxon>Eukaryota</taxon>
        <taxon>Metazoa</taxon>
        <taxon>Ecdysozoa</taxon>
        <taxon>Arthropoda</taxon>
        <taxon>Chelicerata</taxon>
        <taxon>Arachnida</taxon>
        <taxon>Araneae</taxon>
        <taxon>Araneomorphae</taxon>
        <taxon>Entelegynae</taxon>
        <taxon>Araneoidea</taxon>
        <taxon>Araneidae</taxon>
        <taxon>Araneus</taxon>
    </lineage>
</organism>
<keyword evidence="1" id="KW-0863">Zinc-finger</keyword>
<proteinExistence type="predicted"/>
<evidence type="ECO:0000313" key="6">
    <source>
        <dbReference type="Proteomes" id="UP000499080"/>
    </source>
</evidence>
<evidence type="ECO:0000313" key="5">
    <source>
        <dbReference type="EMBL" id="GBM34812.1"/>
    </source>
</evidence>
<evidence type="ECO:0000259" key="4">
    <source>
        <dbReference type="PROSITE" id="PS50878"/>
    </source>
</evidence>
<keyword evidence="1" id="KW-0479">Metal-binding</keyword>
<evidence type="ECO:0000259" key="3">
    <source>
        <dbReference type="PROSITE" id="PS50157"/>
    </source>
</evidence>
<name>A0A4Y2EZW6_ARAVE</name>
<gene>
    <name evidence="5" type="primary">pol_1863</name>
    <name evidence="5" type="ORF">AVEN_69912_1</name>
</gene>
<feature type="domain" description="C2H2-type" evidence="3">
    <location>
        <begin position="89"/>
        <end position="117"/>
    </location>
</feature>
<dbReference type="SUPFAM" id="SSF56672">
    <property type="entry name" value="DNA/RNA polymerases"/>
    <property type="match status" value="1"/>
</dbReference>
<dbReference type="Proteomes" id="UP000499080">
    <property type="component" value="Unassembled WGS sequence"/>
</dbReference>
<dbReference type="InterPro" id="IPR013087">
    <property type="entry name" value="Znf_C2H2_type"/>
</dbReference>
<comment type="caution">
    <text evidence="5">The sequence shown here is derived from an EMBL/GenBank/DDBJ whole genome shotgun (WGS) entry which is preliminary data.</text>
</comment>
<feature type="domain" description="Reverse transcriptase" evidence="4">
    <location>
        <begin position="436"/>
        <end position="685"/>
    </location>
</feature>
<feature type="region of interest" description="Disordered" evidence="2">
    <location>
        <begin position="233"/>
        <end position="253"/>
    </location>
</feature>
<evidence type="ECO:0000256" key="1">
    <source>
        <dbReference type="PROSITE-ProRule" id="PRU00042"/>
    </source>
</evidence>
<evidence type="ECO:0000256" key="2">
    <source>
        <dbReference type="SAM" id="MobiDB-lite"/>
    </source>
</evidence>
<dbReference type="InterPro" id="IPR043502">
    <property type="entry name" value="DNA/RNA_pol_sf"/>
</dbReference>
<sequence length="1130" mass="125431">MRVCNVKDASQSAFLLFSEHITNHFFGRRCRSLGAGWLARAGQTVFGSPSRGDTGQWASEGLTAPAVVPTLPSIAPSSALPVVGVTPVFRCGACAREFTTKTGLGVHKRRAHTVEVNDNIDTVRLKSRWSEEAALILAKAEAELIKKGGVRFMNQELAGMFAERSIEAIKKKRQSQPYKLMVKNFLEALAGPVAPGALATPCATNLTSRLRPITARGQQSSTAPIPANTITTVSDQVSPTTGTSASSQPTVSHLDQPEIRPIPIVAFRGPFRLSSRGLSRDLASVIESAVREVTPPETQERKRNRRPAIHRNQLTRRQERKRSYALTQNLYKKNRGRCYKSIISGSLGSEFKVTQAFAQDLWVNLMTPSISTLPVLPARRPSPSPHVEVAALWGPILFEEIQQNIPRLNSAAGPDRMTPAHLRKLPWEFLTKIMNLFLWCRRVPAALLEARTIFIPKCISPTSPGELRPISIGNVLVRLFHKILANRLRANIHLDLRQKGFAPLDGMMENTTVLDCVLSKFYTERTELHLASIDIQKAFDSIAHEALLRALESLNVPAIFIDYIAFIYLHCRTTLEFCDGRSPLFHPTVGVRQGDPLSPLLFNIALDGCSRPKDQLFKELYVVLSSQWERQKSEDSEGFLPGWEHADSAPRCGGGVDLLGGSFHTHWESKSQNPRAPSTQFGDTNQGTSLKPQQRLFFLRCHLLPGVFHLLALGKATISSLNKADTVVRSYLRKWLDLPVDTPVSYYYADVSDGGLGVSCLRWSGLRLRLDRLKTFSSVLNNRILAFRNVDCYGLTQSSDFTDPSGQVSDSYLIKERSKVERFLSLDGVLYNTAERQRQMWAERLYASVDGRALSASCKTAGQHTWVRSGTSFLQGRDFISMLKTRINALPTRTRTSRGRPNKSRSCRAGCAALETPNHVVQQCFRSHGLRIKRHNGISHYICRSLQQKGFQVTEEPVYPLTAGTLKPDLVAFKSNSALVLDVQVVEDSVELDSAHTAKIVKYIQLESAVKVQTGAKKVDFSSVTLNWRGVWSPASAKKLLRLGVITKRDLSVLGTRAIIGSMACHRRFGLMTTHCQVAFRTLSGPDGASVALNKLIRCRCRYILRFSTEMGARTFLDSGLSFCPKGKHS</sequence>
<dbReference type="AlphaFoldDB" id="A0A4Y2EZW6"/>
<accession>A0A4Y2EZW6</accession>
<dbReference type="CDD" id="cd01650">
    <property type="entry name" value="RT_nLTR_like"/>
    <property type="match status" value="1"/>
</dbReference>
<dbReference type="Pfam" id="PF00078">
    <property type="entry name" value="RVT_1"/>
    <property type="match status" value="1"/>
</dbReference>
<dbReference type="GO" id="GO:0071897">
    <property type="term" value="P:DNA biosynthetic process"/>
    <property type="evidence" value="ECO:0007669"/>
    <property type="project" value="UniProtKB-ARBA"/>
</dbReference>
<dbReference type="PROSITE" id="PS50157">
    <property type="entry name" value="ZINC_FINGER_C2H2_2"/>
    <property type="match status" value="1"/>
</dbReference>
<keyword evidence="1" id="KW-0862">Zinc</keyword>
<reference evidence="5 6" key="1">
    <citation type="journal article" date="2019" name="Sci. Rep.">
        <title>Orb-weaving spider Araneus ventricosus genome elucidates the spidroin gene catalogue.</title>
        <authorList>
            <person name="Kono N."/>
            <person name="Nakamura H."/>
            <person name="Ohtoshi R."/>
            <person name="Moran D.A.P."/>
            <person name="Shinohara A."/>
            <person name="Yoshida Y."/>
            <person name="Fujiwara M."/>
            <person name="Mori M."/>
            <person name="Tomita M."/>
            <person name="Arakawa K."/>
        </authorList>
    </citation>
    <scope>NUCLEOTIDE SEQUENCE [LARGE SCALE GENOMIC DNA]</scope>
</reference>
<feature type="region of interest" description="Disordered" evidence="2">
    <location>
        <begin position="292"/>
        <end position="320"/>
    </location>
</feature>
<dbReference type="PANTHER" id="PTHR19446">
    <property type="entry name" value="REVERSE TRANSCRIPTASES"/>
    <property type="match status" value="1"/>
</dbReference>
<keyword evidence="6" id="KW-1185">Reference proteome</keyword>
<dbReference type="EMBL" id="BGPR01094461">
    <property type="protein sequence ID" value="GBM34812.1"/>
    <property type="molecule type" value="Genomic_DNA"/>
</dbReference>
<dbReference type="PROSITE" id="PS00028">
    <property type="entry name" value="ZINC_FINGER_C2H2_1"/>
    <property type="match status" value="1"/>
</dbReference>
<dbReference type="OrthoDB" id="8063823at2759"/>